<gene>
    <name evidence="8" type="ORF">Ga0080559_TMP2892</name>
</gene>
<keyword evidence="4 6" id="KW-1133">Transmembrane helix</keyword>
<feature type="transmembrane region" description="Helical" evidence="6">
    <location>
        <begin position="164"/>
        <end position="184"/>
    </location>
</feature>
<dbReference type="PROSITE" id="PS50850">
    <property type="entry name" value="MFS"/>
    <property type="match status" value="1"/>
</dbReference>
<dbReference type="EMBL" id="CP014796">
    <property type="protein sequence ID" value="APX23688.1"/>
    <property type="molecule type" value="Genomic_DNA"/>
</dbReference>
<evidence type="ECO:0000313" key="9">
    <source>
        <dbReference type="Proteomes" id="UP000186559"/>
    </source>
</evidence>
<evidence type="ECO:0000313" key="8">
    <source>
        <dbReference type="EMBL" id="APX23688.1"/>
    </source>
</evidence>
<proteinExistence type="predicted"/>
<dbReference type="CDD" id="cd17473">
    <property type="entry name" value="MFS_arabinose_efflux_permease_like"/>
    <property type="match status" value="1"/>
</dbReference>
<evidence type="ECO:0000256" key="3">
    <source>
        <dbReference type="ARBA" id="ARBA00022692"/>
    </source>
</evidence>
<keyword evidence="9" id="KW-1185">Reference proteome</keyword>
<evidence type="ECO:0000256" key="1">
    <source>
        <dbReference type="ARBA" id="ARBA00004651"/>
    </source>
</evidence>
<dbReference type="AlphaFoldDB" id="A0A1U7D6F4"/>
<sequence>MLSLLKDSRAVALLLAASLTILSNSLISPSLPGIQARFADEENAALLSRLLVTAPSLMVAILAPFAGALADRFGRRLQLLLGVALFAVAGTAGLYIPSLKLLFVSRLFLGVAVAMIMTAQTALIGDYFKGEKRSNFMGLQIAATNFGGLVLLVLAGWLASFSALAPFAIYGIALVYLPVMMLKLEKSDRSASKVETPASDGEENWVATLLLVIVLAGLCFVCFYLLPTQAPYFLASIGRPEPQAAGLLMGSMTLAGGIVSLFFGRVRMRLGRAATPALGFLGFATGFILFGFSEGLGLALLGSAFIGAGGGLLMPTFLGLAVGIAPAHRRGLAAGAITTSIFTGQFLSPFASTPLIAALGYATTFFATGALLIVLAMVALVGLRAPRDPAARPLPV</sequence>
<dbReference type="RefSeq" id="WP_076623656.1">
    <property type="nucleotide sequence ID" value="NZ_BMEW01000007.1"/>
</dbReference>
<feature type="transmembrane region" description="Helical" evidence="6">
    <location>
        <begin position="205"/>
        <end position="226"/>
    </location>
</feature>
<evidence type="ECO:0000256" key="5">
    <source>
        <dbReference type="ARBA" id="ARBA00023136"/>
    </source>
</evidence>
<dbReference type="Gene3D" id="1.20.1250.20">
    <property type="entry name" value="MFS general substrate transporter like domains"/>
    <property type="match status" value="1"/>
</dbReference>
<feature type="transmembrane region" description="Helical" evidence="6">
    <location>
        <begin position="273"/>
        <end position="292"/>
    </location>
</feature>
<dbReference type="InterPro" id="IPR020846">
    <property type="entry name" value="MFS_dom"/>
</dbReference>
<evidence type="ECO:0000256" key="6">
    <source>
        <dbReference type="SAM" id="Phobius"/>
    </source>
</evidence>
<accession>A0A1U7D6F4</accession>
<dbReference type="PROSITE" id="PS00216">
    <property type="entry name" value="SUGAR_TRANSPORT_1"/>
    <property type="match status" value="1"/>
</dbReference>
<feature type="transmembrane region" description="Helical" evidence="6">
    <location>
        <begin position="136"/>
        <end position="158"/>
    </location>
</feature>
<feature type="transmembrane region" description="Helical" evidence="6">
    <location>
        <begin position="298"/>
        <end position="325"/>
    </location>
</feature>
<evidence type="ECO:0000259" key="7">
    <source>
        <dbReference type="PROSITE" id="PS50850"/>
    </source>
</evidence>
<evidence type="ECO:0000256" key="4">
    <source>
        <dbReference type="ARBA" id="ARBA00022989"/>
    </source>
</evidence>
<keyword evidence="5 6" id="KW-0472">Membrane</keyword>
<feature type="transmembrane region" description="Helical" evidence="6">
    <location>
        <begin position="77"/>
        <end position="97"/>
    </location>
</feature>
<comment type="subcellular location">
    <subcellularLocation>
        <location evidence="1">Cell membrane</location>
        <topology evidence="1">Multi-pass membrane protein</topology>
    </subcellularLocation>
</comment>
<evidence type="ECO:0000256" key="2">
    <source>
        <dbReference type="ARBA" id="ARBA00022475"/>
    </source>
</evidence>
<organism evidence="8 9">
    <name type="scientific">Salipiger profundus</name>
    <dbReference type="NCBI Taxonomy" id="1229727"/>
    <lineage>
        <taxon>Bacteria</taxon>
        <taxon>Pseudomonadati</taxon>
        <taxon>Pseudomonadota</taxon>
        <taxon>Alphaproteobacteria</taxon>
        <taxon>Rhodobacterales</taxon>
        <taxon>Roseobacteraceae</taxon>
        <taxon>Salipiger</taxon>
    </lineage>
</organism>
<feature type="domain" description="Major facilitator superfamily (MFS) profile" evidence="7">
    <location>
        <begin position="9"/>
        <end position="387"/>
    </location>
</feature>
<protein>
    <submittedName>
        <fullName evidence="8">Arabinose efflux permease family protein</fullName>
    </submittedName>
</protein>
<dbReference type="InterPro" id="IPR050189">
    <property type="entry name" value="MFS_Efflux_Transporters"/>
</dbReference>
<keyword evidence="3 6" id="KW-0812">Transmembrane</keyword>
<feature type="transmembrane region" description="Helical" evidence="6">
    <location>
        <begin position="49"/>
        <end position="70"/>
    </location>
</feature>
<dbReference type="GO" id="GO:0005886">
    <property type="term" value="C:plasma membrane"/>
    <property type="evidence" value="ECO:0007669"/>
    <property type="project" value="UniProtKB-SubCell"/>
</dbReference>
<dbReference type="SUPFAM" id="SSF103473">
    <property type="entry name" value="MFS general substrate transporter"/>
    <property type="match status" value="1"/>
</dbReference>
<dbReference type="InterPro" id="IPR036259">
    <property type="entry name" value="MFS_trans_sf"/>
</dbReference>
<dbReference type="PANTHER" id="PTHR43124">
    <property type="entry name" value="PURINE EFFLUX PUMP PBUE"/>
    <property type="match status" value="1"/>
</dbReference>
<dbReference type="KEGG" id="tpro:Ga0080559_TMP2892"/>
<feature type="transmembrane region" description="Helical" evidence="6">
    <location>
        <begin position="246"/>
        <end position="266"/>
    </location>
</feature>
<dbReference type="Pfam" id="PF07690">
    <property type="entry name" value="MFS_1"/>
    <property type="match status" value="2"/>
</dbReference>
<feature type="transmembrane region" description="Helical" evidence="6">
    <location>
        <begin position="358"/>
        <end position="383"/>
    </location>
</feature>
<dbReference type="InterPro" id="IPR005829">
    <property type="entry name" value="Sugar_transporter_CS"/>
</dbReference>
<dbReference type="PANTHER" id="PTHR43124:SF3">
    <property type="entry name" value="CHLORAMPHENICOL EFFLUX PUMP RV0191"/>
    <property type="match status" value="1"/>
</dbReference>
<feature type="transmembrane region" description="Helical" evidence="6">
    <location>
        <begin position="332"/>
        <end position="352"/>
    </location>
</feature>
<dbReference type="InterPro" id="IPR011701">
    <property type="entry name" value="MFS"/>
</dbReference>
<dbReference type="GO" id="GO:0022857">
    <property type="term" value="F:transmembrane transporter activity"/>
    <property type="evidence" value="ECO:0007669"/>
    <property type="project" value="InterPro"/>
</dbReference>
<dbReference type="Proteomes" id="UP000186559">
    <property type="component" value="Chromosome"/>
</dbReference>
<reference evidence="8 9" key="1">
    <citation type="submission" date="2016-03" db="EMBL/GenBank/DDBJ databases">
        <title>Deep-sea bacteria in the southern Pacific.</title>
        <authorList>
            <person name="Tang K."/>
        </authorList>
    </citation>
    <scope>NUCLEOTIDE SEQUENCE [LARGE SCALE GENOMIC DNA]</scope>
    <source>
        <strain evidence="8 9">JLT2016</strain>
    </source>
</reference>
<name>A0A1U7D6F4_9RHOB</name>
<keyword evidence="2" id="KW-1003">Cell membrane</keyword>
<feature type="transmembrane region" description="Helical" evidence="6">
    <location>
        <begin position="103"/>
        <end position="124"/>
    </location>
</feature>